<comment type="similarity">
    <text evidence="2">Belongs to the glutamate-gated ion channel (TC 1.A.10.1) family.</text>
</comment>
<dbReference type="OMA" id="DTFVMDH"/>
<evidence type="ECO:0000256" key="13">
    <source>
        <dbReference type="PIRSR" id="PIRSR601508-1"/>
    </source>
</evidence>
<keyword evidence="17" id="KW-0732">Signal</keyword>
<keyword evidence="5 16" id="KW-0812">Transmembrane</keyword>
<keyword evidence="10" id="KW-0325">Glycoprotein</keyword>
<evidence type="ECO:0000256" key="1">
    <source>
        <dbReference type="ARBA" id="ARBA00004651"/>
    </source>
</evidence>
<feature type="signal peptide" evidence="17">
    <location>
        <begin position="1"/>
        <end position="19"/>
    </location>
</feature>
<dbReference type="Gene3D" id="3.40.50.2300">
    <property type="match status" value="2"/>
</dbReference>
<feature type="binding site" evidence="13">
    <location>
        <position position="513"/>
    </location>
    <ligand>
        <name>L-glutamate</name>
        <dbReference type="ChEBI" id="CHEBI:29985"/>
    </ligand>
</feature>
<keyword evidence="4" id="KW-1003">Cell membrane</keyword>
<sequence length="922" mass="104896">MKFLLAFWSVYFNIPFSISQTTQNINVLLINEENNALAEKAFEVAKEYVRRNPSLGLAVDPVIVVGNRSDAKAFLENVCRKYNDMLSAKKTPHVVLDFTMTGVGSETIKSFTAALALPTISGSFGQAGDLRQWRTLSTNQTKYLLQIMPPADILPESIRAIVIKQDITNAAIIFDEYFVMDHKYKSLLQNIPTRHVITPVKSFSKDEIKTQLRSLRELDIVNFFIIGGLRTIKNVLDAANENQYFGRKTAWFALSLDKGDIGCGCKDATIVYMRPTPDVKSRDRLGKIKTTYSMNGEPEITSAFYFDLSLRTFLAIKSMLDSGKWPNDMKYINCDDYDGKNTPNRILDLKTAFQEVKETPTYAPFYIPEDDPMNGRSFMEFSTDLTAVTIKDGASIGSRSLGSWKAGLLNPLSLTDPDNMSDYSAQLVYRIITVEQQPFIIRDDESPKGFKGYCIELIEEIRQIVKFDYEISLSPDGNFGTMDENGNWNGIIKELIEKRADIGLTSLSVMAERENVVDFTVPYYDLVGITILMKLPITPTSLFKFLTVLENDVWLSILAAYFFTSFLMWIFDKWSPYSYQNNREKYRDDEEKREFTLKECLWFCMTSLTPQGGGEAPKNLSGRLLAATWWLFGFIIIASYTANLAAFLTVSRLDTPIESLDDLSKQYKIQYAPLNGSSAMTYFERMANIEVKFYEIWKEMSLNDSLSDVERAKLAVWDYPVSDKYSKMWQAMKEAGLPTSIEEAIERVRASKSSSEGFAWLGDATDVRYHVLTSCDLQMVGDEFSRKPYAIAVQQGSPLKDQFNNAILQLLNKRKLEKLKENWWNNNPKAIKCEKQDDQSDGISIQNIGGVFIVIFMGIGLACVTLGVEYWWYKWRKRPTVGDVTQVEPAKSVRNKVGFKQQGEIFNFRSRNLGLANLKAKF</sequence>
<evidence type="ECO:0000256" key="14">
    <source>
        <dbReference type="PIRSR" id="PIRSR601508-2"/>
    </source>
</evidence>
<keyword evidence="7" id="KW-0406">Ion transport</keyword>
<evidence type="ECO:0000256" key="6">
    <source>
        <dbReference type="ARBA" id="ARBA00022989"/>
    </source>
</evidence>
<dbReference type="CDD" id="cd06383">
    <property type="entry name" value="PBP1_iGluR_AMPA_Like"/>
    <property type="match status" value="1"/>
</dbReference>
<feature type="chain" id="PRO_5034065068" evidence="17">
    <location>
        <begin position="20"/>
        <end position="922"/>
    </location>
</feature>
<dbReference type="SUPFAM" id="SSF53850">
    <property type="entry name" value="Periplasmic binding protein-like II"/>
    <property type="match status" value="1"/>
</dbReference>
<feature type="domain" description="Ionotropic glutamate receptor L-glutamate and glycine-binding" evidence="19">
    <location>
        <begin position="438"/>
        <end position="497"/>
    </location>
</feature>
<feature type="disulfide bond" evidence="15">
    <location>
        <begin position="79"/>
        <end position="334"/>
    </location>
</feature>
<dbReference type="Gene3D" id="1.10.287.70">
    <property type="match status" value="1"/>
</dbReference>
<feature type="binding site" evidence="13">
    <location>
        <position position="678"/>
    </location>
    <ligand>
        <name>L-glutamate</name>
        <dbReference type="ChEBI" id="CHEBI:29985"/>
    </ligand>
</feature>
<feature type="binding site" evidence="13">
    <location>
        <position position="763"/>
    </location>
    <ligand>
        <name>L-glutamate</name>
        <dbReference type="ChEBI" id="CHEBI:29985"/>
    </ligand>
</feature>
<feature type="transmembrane region" description="Helical" evidence="16">
    <location>
        <begin position="627"/>
        <end position="650"/>
    </location>
</feature>
<organism evidence="20 21">
    <name type="scientific">Vanessa tameamea</name>
    <name type="common">Kamehameha butterfly</name>
    <dbReference type="NCBI Taxonomy" id="334116"/>
    <lineage>
        <taxon>Eukaryota</taxon>
        <taxon>Metazoa</taxon>
        <taxon>Ecdysozoa</taxon>
        <taxon>Arthropoda</taxon>
        <taxon>Hexapoda</taxon>
        <taxon>Insecta</taxon>
        <taxon>Pterygota</taxon>
        <taxon>Neoptera</taxon>
        <taxon>Endopterygota</taxon>
        <taxon>Lepidoptera</taxon>
        <taxon>Glossata</taxon>
        <taxon>Ditrysia</taxon>
        <taxon>Papilionoidea</taxon>
        <taxon>Nymphalidae</taxon>
        <taxon>Nymphalinae</taxon>
        <taxon>Vanessa</taxon>
    </lineage>
</organism>
<dbReference type="PANTHER" id="PTHR18966">
    <property type="entry name" value="IONOTROPIC GLUTAMATE RECEPTOR"/>
    <property type="match status" value="1"/>
</dbReference>
<proteinExistence type="inferred from homology"/>
<keyword evidence="8 16" id="KW-0472">Membrane</keyword>
<evidence type="ECO:0000256" key="11">
    <source>
        <dbReference type="ARBA" id="ARBA00023286"/>
    </source>
</evidence>
<dbReference type="GO" id="GO:0005886">
    <property type="term" value="C:plasma membrane"/>
    <property type="evidence" value="ECO:0007669"/>
    <property type="project" value="UniProtKB-SubCell"/>
</dbReference>
<reference evidence="21" key="1">
    <citation type="submission" date="2025-08" db="UniProtKB">
        <authorList>
            <consortium name="RefSeq"/>
        </authorList>
    </citation>
    <scope>IDENTIFICATION</scope>
    <source>
        <tissue evidence="21">Whole body</tissue>
    </source>
</reference>
<dbReference type="GO" id="GO:0015276">
    <property type="term" value="F:ligand-gated monoatomic ion channel activity"/>
    <property type="evidence" value="ECO:0007669"/>
    <property type="project" value="InterPro"/>
</dbReference>
<feature type="domain" description="Ionotropic glutamate receptor C-terminal" evidence="18">
    <location>
        <begin position="428"/>
        <end position="826"/>
    </location>
</feature>
<dbReference type="SUPFAM" id="SSF81324">
    <property type="entry name" value="Voltage-gated potassium channels"/>
    <property type="match status" value="1"/>
</dbReference>
<dbReference type="CDD" id="cd13717">
    <property type="entry name" value="PBP2_iGluR_putative"/>
    <property type="match status" value="1"/>
</dbReference>
<evidence type="ECO:0000256" key="16">
    <source>
        <dbReference type="SAM" id="Phobius"/>
    </source>
</evidence>
<dbReference type="InterPro" id="IPR001320">
    <property type="entry name" value="Iontro_rcpt_C"/>
</dbReference>
<keyword evidence="11" id="KW-1071">Ligand-gated ion channel</keyword>
<keyword evidence="15" id="KW-1015">Disulfide bond</keyword>
<evidence type="ECO:0000259" key="19">
    <source>
        <dbReference type="SMART" id="SM00918"/>
    </source>
</evidence>
<protein>
    <submittedName>
        <fullName evidence="21">Ionotropic receptor 25a</fullName>
    </submittedName>
</protein>
<dbReference type="CTD" id="33683"/>
<evidence type="ECO:0000256" key="7">
    <source>
        <dbReference type="ARBA" id="ARBA00023065"/>
    </source>
</evidence>
<evidence type="ECO:0000256" key="15">
    <source>
        <dbReference type="PIRSR" id="PIRSR601508-3"/>
    </source>
</evidence>
<evidence type="ECO:0000256" key="3">
    <source>
        <dbReference type="ARBA" id="ARBA00022448"/>
    </source>
</evidence>
<evidence type="ECO:0000256" key="4">
    <source>
        <dbReference type="ARBA" id="ARBA00022475"/>
    </source>
</evidence>
<gene>
    <name evidence="21" type="primary">LOC113402515</name>
</gene>
<dbReference type="Gene3D" id="3.40.190.10">
    <property type="entry name" value="Periplasmic binding protein-like II"/>
    <property type="match status" value="3"/>
</dbReference>
<evidence type="ECO:0000313" key="20">
    <source>
        <dbReference type="Proteomes" id="UP001652626"/>
    </source>
</evidence>
<dbReference type="PRINTS" id="PR00177">
    <property type="entry name" value="NMDARECEPTOR"/>
</dbReference>
<keyword evidence="9 21" id="KW-0675">Receptor</keyword>
<evidence type="ECO:0000256" key="10">
    <source>
        <dbReference type="ARBA" id="ARBA00023180"/>
    </source>
</evidence>
<dbReference type="GO" id="GO:0038023">
    <property type="term" value="F:signaling receptor activity"/>
    <property type="evidence" value="ECO:0007669"/>
    <property type="project" value="InterPro"/>
</dbReference>
<dbReference type="InterPro" id="IPR019594">
    <property type="entry name" value="Glu/Gly-bd"/>
</dbReference>
<keyword evidence="3" id="KW-0813">Transport</keyword>
<dbReference type="OrthoDB" id="5984008at2759"/>
<evidence type="ECO:0000256" key="17">
    <source>
        <dbReference type="SAM" id="SignalP"/>
    </source>
</evidence>
<dbReference type="InterPro" id="IPR001508">
    <property type="entry name" value="Iono_Glu_rcpt_met"/>
</dbReference>
<comment type="subcellular location">
    <subcellularLocation>
        <location evidence="1">Cell membrane</location>
        <topology evidence="1">Multi-pass membrane protein</topology>
    </subcellularLocation>
</comment>
<evidence type="ECO:0000256" key="9">
    <source>
        <dbReference type="ARBA" id="ARBA00023170"/>
    </source>
</evidence>
<dbReference type="SMART" id="SM00918">
    <property type="entry name" value="Lig_chan-Glu_bd"/>
    <property type="match status" value="1"/>
</dbReference>
<accession>A0A8B8INA1</accession>
<dbReference type="SMART" id="SM00079">
    <property type="entry name" value="PBPe"/>
    <property type="match status" value="1"/>
</dbReference>
<dbReference type="Proteomes" id="UP001652626">
    <property type="component" value="Chromosome 11"/>
</dbReference>
<evidence type="ECO:0000256" key="2">
    <source>
        <dbReference type="ARBA" id="ARBA00008685"/>
    </source>
</evidence>
<dbReference type="FunFam" id="3.40.190.10:FF:000142">
    <property type="entry name" value="Ionotropic receptor 25a"/>
    <property type="match status" value="1"/>
</dbReference>
<dbReference type="GeneID" id="113402515"/>
<feature type="site" description="Crucial to convey clamshell closure to channel opening" evidence="14">
    <location>
        <position position="657"/>
    </location>
</feature>
<evidence type="ECO:0000313" key="21">
    <source>
        <dbReference type="RefSeq" id="XP_026498584.1"/>
    </source>
</evidence>
<dbReference type="AlphaFoldDB" id="A0A8B8INA1"/>
<keyword evidence="12" id="KW-0407">Ion channel</keyword>
<dbReference type="FunFam" id="1.10.287.70:FF:000080">
    <property type="entry name" value="Glutamate receptor ionotropic, kainate"/>
    <property type="match status" value="1"/>
</dbReference>
<feature type="disulfide bond" evidence="15">
    <location>
        <begin position="775"/>
        <end position="833"/>
    </location>
</feature>
<evidence type="ECO:0000259" key="18">
    <source>
        <dbReference type="SMART" id="SM00079"/>
    </source>
</evidence>
<feature type="transmembrane region" description="Helical" evidence="16">
    <location>
        <begin position="848"/>
        <end position="872"/>
    </location>
</feature>
<evidence type="ECO:0000256" key="8">
    <source>
        <dbReference type="ARBA" id="ARBA00023136"/>
    </source>
</evidence>
<feature type="binding site" evidence="13">
    <location>
        <position position="508"/>
    </location>
    <ligand>
        <name>L-glutamate</name>
        <dbReference type="ChEBI" id="CHEBI:29985"/>
    </ligand>
</feature>
<evidence type="ECO:0000256" key="12">
    <source>
        <dbReference type="ARBA" id="ARBA00023303"/>
    </source>
</evidence>
<dbReference type="InterPro" id="IPR015683">
    <property type="entry name" value="Ionotropic_Glu_rcpt"/>
</dbReference>
<dbReference type="Pfam" id="PF00060">
    <property type="entry name" value="Lig_chan"/>
    <property type="match status" value="1"/>
</dbReference>
<evidence type="ECO:0000256" key="5">
    <source>
        <dbReference type="ARBA" id="ARBA00022692"/>
    </source>
</evidence>
<keyword evidence="20" id="KW-1185">Reference proteome</keyword>
<dbReference type="SUPFAM" id="SSF53822">
    <property type="entry name" value="Periplasmic binding protein-like I"/>
    <property type="match status" value="1"/>
</dbReference>
<name>A0A8B8INA1_VANTA</name>
<dbReference type="InterPro" id="IPR028082">
    <property type="entry name" value="Peripla_BP_I"/>
</dbReference>
<keyword evidence="6 16" id="KW-1133">Transmembrane helix</keyword>
<feature type="transmembrane region" description="Helical" evidence="16">
    <location>
        <begin position="553"/>
        <end position="571"/>
    </location>
</feature>
<dbReference type="Pfam" id="PF10613">
    <property type="entry name" value="Lig_chan-Glu_bd"/>
    <property type="match status" value="1"/>
</dbReference>
<dbReference type="RefSeq" id="XP_026498584.1">
    <property type="nucleotide sequence ID" value="XM_026642799.2"/>
</dbReference>